<organism evidence="2 4">
    <name type="scientific">Shewanella psychromarinicola</name>
    <dbReference type="NCBI Taxonomy" id="2487742"/>
    <lineage>
        <taxon>Bacteria</taxon>
        <taxon>Pseudomonadati</taxon>
        <taxon>Pseudomonadota</taxon>
        <taxon>Gammaproteobacteria</taxon>
        <taxon>Alteromonadales</taxon>
        <taxon>Shewanellaceae</taxon>
        <taxon>Shewanella</taxon>
    </lineage>
</organism>
<protein>
    <submittedName>
        <fullName evidence="2">ATP-binding protein</fullName>
    </submittedName>
</protein>
<keyword evidence="2" id="KW-0547">Nucleotide-binding</keyword>
<sequence>MNSLQLNLTPQIIEQQQFCIELEQFMLNNQVCDKQRFKVITCTLEGVNNILQHTSCDAANITLLMHCNTDSVIVDLLDNALYTELPALIDCPDQNEEHGRGLWIMYSWMDQVWNQPTVLGSHLRMSLLRN</sequence>
<dbReference type="Proteomes" id="UP000273778">
    <property type="component" value="Chromosome"/>
</dbReference>
<dbReference type="Gene3D" id="3.30.565.10">
    <property type="entry name" value="Histidine kinase-like ATPase, C-terminal domain"/>
    <property type="match status" value="1"/>
</dbReference>
<dbReference type="GO" id="GO:0016779">
    <property type="term" value="F:nucleotidyltransferase activity"/>
    <property type="evidence" value="ECO:0007669"/>
    <property type="project" value="UniProtKB-KW"/>
</dbReference>
<dbReference type="EMBL" id="CP034073">
    <property type="protein sequence ID" value="AZG35703.1"/>
    <property type="molecule type" value="Genomic_DNA"/>
</dbReference>
<accession>A0A3N4ELM1</accession>
<reference evidence="4" key="2">
    <citation type="submission" date="2018-11" db="EMBL/GenBank/DDBJ databases">
        <title>Shewanella sp. R106.</title>
        <authorList>
            <person name="Hwang Y.J."/>
            <person name="Hwang C.Y."/>
        </authorList>
    </citation>
    <scope>NUCLEOTIDE SEQUENCE [LARGE SCALE GENOMIC DNA]</scope>
    <source>
        <strain evidence="4">R106</strain>
    </source>
</reference>
<dbReference type="GO" id="GO:0005524">
    <property type="term" value="F:ATP binding"/>
    <property type="evidence" value="ECO:0007669"/>
    <property type="project" value="UniProtKB-KW"/>
</dbReference>
<evidence type="ECO:0000313" key="1">
    <source>
        <dbReference type="EMBL" id="AZG35703.1"/>
    </source>
</evidence>
<evidence type="ECO:0000313" key="3">
    <source>
        <dbReference type="Proteomes" id="UP000273778"/>
    </source>
</evidence>
<name>A0A3N4ELM1_9GAMM</name>
<reference evidence="1 3" key="1">
    <citation type="submission" date="2018-11" db="EMBL/GenBank/DDBJ databases">
        <title>Shewanella sp. M2.</title>
        <authorList>
            <person name="Hwang Y.J."/>
            <person name="Hwang C.Y."/>
        </authorList>
    </citation>
    <scope>NUCLEOTIDE SEQUENCE [LARGE SCALE GENOMIC DNA]</scope>
    <source>
        <strain evidence="1 3">M2</strain>
    </source>
</reference>
<proteinExistence type="predicted"/>
<keyword evidence="1" id="KW-0548">Nucleotidyltransferase</keyword>
<dbReference type="Proteomes" id="UP000278855">
    <property type="component" value="Unassembled WGS sequence"/>
</dbReference>
<reference evidence="2" key="3">
    <citation type="submission" date="2018-11" db="EMBL/GenBank/DDBJ databases">
        <authorList>
            <person name="Hwang Y.J."/>
            <person name="Hwang C.Y."/>
        </authorList>
    </citation>
    <scope>NUCLEOTIDE SEQUENCE</scope>
    <source>
        <strain evidence="2">R106</strain>
    </source>
</reference>
<dbReference type="KEGG" id="spsr:EGC80_12945"/>
<dbReference type="EMBL" id="RKKB01000007">
    <property type="protein sequence ID" value="RPA30374.1"/>
    <property type="molecule type" value="Genomic_DNA"/>
</dbReference>
<dbReference type="RefSeq" id="WP_101030316.1">
    <property type="nucleotide sequence ID" value="NZ_CP034073.1"/>
</dbReference>
<evidence type="ECO:0000313" key="4">
    <source>
        <dbReference type="Proteomes" id="UP000278855"/>
    </source>
</evidence>
<dbReference type="InterPro" id="IPR036890">
    <property type="entry name" value="HATPase_C_sf"/>
</dbReference>
<dbReference type="CDD" id="cd16936">
    <property type="entry name" value="HATPase_RsbW-like"/>
    <property type="match status" value="1"/>
</dbReference>
<keyword evidence="2" id="KW-0067">ATP-binding</keyword>
<gene>
    <name evidence="2" type="ORF">EGC77_15065</name>
    <name evidence="1" type="ORF">EGC80_12945</name>
</gene>
<dbReference type="AlphaFoldDB" id="A0A3N4ELM1"/>
<keyword evidence="3" id="KW-1185">Reference proteome</keyword>
<evidence type="ECO:0000313" key="2">
    <source>
        <dbReference type="EMBL" id="RPA30374.1"/>
    </source>
</evidence>
<keyword evidence="1" id="KW-0808">Transferase</keyword>
<dbReference type="OrthoDB" id="6263707at2"/>